<organism evidence="1 2">
    <name type="scientific">Sphaerotilus hippei</name>
    <dbReference type="NCBI Taxonomy" id="744406"/>
    <lineage>
        <taxon>Bacteria</taxon>
        <taxon>Pseudomonadati</taxon>
        <taxon>Pseudomonadota</taxon>
        <taxon>Betaproteobacteria</taxon>
        <taxon>Burkholderiales</taxon>
        <taxon>Sphaerotilaceae</taxon>
        <taxon>Sphaerotilus</taxon>
    </lineage>
</organism>
<gene>
    <name evidence="1" type="ORF">C7444_101369</name>
</gene>
<evidence type="ECO:0000313" key="1">
    <source>
        <dbReference type="EMBL" id="PXW99539.1"/>
    </source>
</evidence>
<name>A0A318HE26_9BURK</name>
<dbReference type="EMBL" id="QJJS01000001">
    <property type="protein sequence ID" value="PXW99539.1"/>
    <property type="molecule type" value="Genomic_DNA"/>
</dbReference>
<keyword evidence="2" id="KW-1185">Reference proteome</keyword>
<accession>A0A318HE26</accession>
<sequence>MSGRPAMNPDARPPAVVRPPLAERQQALIARSALLRDELAGQTSRWCEQGLQRHRPALVWGLRALRWGQASREFWHQRVRADTPAAQGARAALVAVTTTALTWLWRRRRHRAHAAASAGAPMPASHPALSRVSSLLRWSRRALVAWRLWRQVSARDSTRG</sequence>
<dbReference type="Proteomes" id="UP000247811">
    <property type="component" value="Unassembled WGS sequence"/>
</dbReference>
<dbReference type="AlphaFoldDB" id="A0A318HE26"/>
<reference evidence="1 2" key="1">
    <citation type="submission" date="2018-05" db="EMBL/GenBank/DDBJ databases">
        <title>Genomic Encyclopedia of Type Strains, Phase IV (KMG-IV): sequencing the most valuable type-strain genomes for metagenomic binning, comparative biology and taxonomic classification.</title>
        <authorList>
            <person name="Goeker M."/>
        </authorList>
    </citation>
    <scope>NUCLEOTIDE SEQUENCE [LARGE SCALE GENOMIC DNA]</scope>
    <source>
        <strain evidence="1 2">DSM 566</strain>
    </source>
</reference>
<comment type="caution">
    <text evidence="1">The sequence shown here is derived from an EMBL/GenBank/DDBJ whole genome shotgun (WGS) entry which is preliminary data.</text>
</comment>
<protein>
    <submittedName>
        <fullName evidence="1">Uncharacterized protein</fullName>
    </submittedName>
</protein>
<evidence type="ECO:0000313" key="2">
    <source>
        <dbReference type="Proteomes" id="UP000247811"/>
    </source>
</evidence>
<proteinExistence type="predicted"/>